<dbReference type="Gene3D" id="2.60.40.2080">
    <property type="match status" value="1"/>
</dbReference>
<evidence type="ECO:0000313" key="3">
    <source>
        <dbReference type="Proteomes" id="UP001174694"/>
    </source>
</evidence>
<dbReference type="AlphaFoldDB" id="A0AA38R831"/>
<dbReference type="InterPro" id="IPR019019">
    <property type="entry name" value="H-type_lectin_domain"/>
</dbReference>
<sequence length="214" mass="23194">MPDMSSELPRDLAQLNLSRYSELTWPDHVSIDQESVDEEPVDQEPVDQEPVNQTFPIPALTHSQATVNIYNSGSTGPGAGPSTTGSDALYAGGGGGDLVSALAMQLAALSQRVELLSLRTSGQRLVLDCGRWHTSEVRSSQQPRQRTEGRVNFRKEFRSIPSVMVSMCSIYATQGARAKVYATTIDLKGFTVHAESWGNTKLFSCGASWVAMGE</sequence>
<dbReference type="Proteomes" id="UP001174694">
    <property type="component" value="Unassembled WGS sequence"/>
</dbReference>
<dbReference type="EMBL" id="JANBVO010000095">
    <property type="protein sequence ID" value="KAJ9130317.1"/>
    <property type="molecule type" value="Genomic_DNA"/>
</dbReference>
<dbReference type="Pfam" id="PF09458">
    <property type="entry name" value="H_lectin"/>
    <property type="match status" value="1"/>
</dbReference>
<reference evidence="2" key="1">
    <citation type="submission" date="2022-07" db="EMBL/GenBank/DDBJ databases">
        <title>Fungi with potential for degradation of polypropylene.</title>
        <authorList>
            <person name="Gostincar C."/>
        </authorList>
    </citation>
    <scope>NUCLEOTIDE SEQUENCE</scope>
    <source>
        <strain evidence="2">EXF-13308</strain>
    </source>
</reference>
<feature type="domain" description="H-type lectin" evidence="1">
    <location>
        <begin position="150"/>
        <end position="212"/>
    </location>
</feature>
<gene>
    <name evidence="2" type="ORF">NKR23_g12259</name>
</gene>
<comment type="caution">
    <text evidence="2">The sequence shown here is derived from an EMBL/GenBank/DDBJ whole genome shotgun (WGS) entry which is preliminary data.</text>
</comment>
<dbReference type="InterPro" id="IPR037221">
    <property type="entry name" value="H-type_lectin_dom_sf"/>
</dbReference>
<evidence type="ECO:0000313" key="2">
    <source>
        <dbReference type="EMBL" id="KAJ9130317.1"/>
    </source>
</evidence>
<evidence type="ECO:0000259" key="1">
    <source>
        <dbReference type="Pfam" id="PF09458"/>
    </source>
</evidence>
<organism evidence="2 3">
    <name type="scientific">Pleurostoma richardsiae</name>
    <dbReference type="NCBI Taxonomy" id="41990"/>
    <lineage>
        <taxon>Eukaryota</taxon>
        <taxon>Fungi</taxon>
        <taxon>Dikarya</taxon>
        <taxon>Ascomycota</taxon>
        <taxon>Pezizomycotina</taxon>
        <taxon>Sordariomycetes</taxon>
        <taxon>Sordariomycetidae</taxon>
        <taxon>Calosphaeriales</taxon>
        <taxon>Pleurostomataceae</taxon>
        <taxon>Pleurostoma</taxon>
    </lineage>
</organism>
<dbReference type="SUPFAM" id="SSF141086">
    <property type="entry name" value="Agglutinin HPA-like"/>
    <property type="match status" value="1"/>
</dbReference>
<accession>A0AA38R831</accession>
<dbReference type="GO" id="GO:0030246">
    <property type="term" value="F:carbohydrate binding"/>
    <property type="evidence" value="ECO:0007669"/>
    <property type="project" value="InterPro"/>
</dbReference>
<dbReference type="GO" id="GO:0007155">
    <property type="term" value="P:cell adhesion"/>
    <property type="evidence" value="ECO:0007669"/>
    <property type="project" value="InterPro"/>
</dbReference>
<name>A0AA38R831_9PEZI</name>
<proteinExistence type="predicted"/>
<protein>
    <recommendedName>
        <fullName evidence="1">H-type lectin domain-containing protein</fullName>
    </recommendedName>
</protein>
<keyword evidence="3" id="KW-1185">Reference proteome</keyword>